<dbReference type="AlphaFoldDB" id="V6LHY3"/>
<protein>
    <submittedName>
        <fullName evidence="4">Cofilin/tropomyosin-type actin-binding protein</fullName>
    </submittedName>
</protein>
<feature type="domain" description="ADF-H" evidence="3">
    <location>
        <begin position="3"/>
        <end position="134"/>
    </location>
</feature>
<dbReference type="EMBL" id="AUWU02000007">
    <property type="protein sequence ID" value="KAH0571089.1"/>
    <property type="molecule type" value="Genomic_DNA"/>
</dbReference>
<reference evidence="4 5" key="1">
    <citation type="journal article" date="2014" name="PLoS Genet.">
        <title>The Genome of Spironucleus salmonicida Highlights a Fish Pathogen Adapted to Fluctuating Environments.</title>
        <authorList>
            <person name="Xu F."/>
            <person name="Jerlstrom-Hultqvist J."/>
            <person name="Einarsson E."/>
            <person name="Astvaldsson A."/>
            <person name="Svard S.G."/>
            <person name="Andersson J.O."/>
        </authorList>
    </citation>
    <scope>NUCLEOTIDE SEQUENCE</scope>
    <source>
        <strain evidence="5">ATCC 50377</strain>
    </source>
</reference>
<reference evidence="5" key="2">
    <citation type="submission" date="2020-12" db="EMBL/GenBank/DDBJ databases">
        <title>New Spironucleus salmonicida genome in near-complete chromosomes.</title>
        <authorList>
            <person name="Xu F."/>
            <person name="Kurt Z."/>
            <person name="Jimenez-Gonzalez A."/>
            <person name="Astvaldsson A."/>
            <person name="Andersson J.O."/>
            <person name="Svard S.G."/>
        </authorList>
    </citation>
    <scope>NUCLEOTIDE SEQUENCE</scope>
    <source>
        <strain evidence="5">ATCC 50377</strain>
    </source>
</reference>
<proteinExistence type="inferred from homology"/>
<comment type="similarity">
    <text evidence="1">Belongs to the actin-binding proteins ADF family.</text>
</comment>
<evidence type="ECO:0000259" key="3">
    <source>
        <dbReference type="PROSITE" id="PS51263"/>
    </source>
</evidence>
<dbReference type="Proteomes" id="UP000018208">
    <property type="component" value="Unassembled WGS sequence"/>
</dbReference>
<organism evidence="4">
    <name type="scientific">Spironucleus salmonicida</name>
    <dbReference type="NCBI Taxonomy" id="348837"/>
    <lineage>
        <taxon>Eukaryota</taxon>
        <taxon>Metamonada</taxon>
        <taxon>Diplomonadida</taxon>
        <taxon>Hexamitidae</taxon>
        <taxon>Hexamitinae</taxon>
        <taxon>Spironucleus</taxon>
    </lineage>
</organism>
<dbReference type="PRINTS" id="PR00006">
    <property type="entry name" value="COFILIN"/>
</dbReference>
<dbReference type="Pfam" id="PF00241">
    <property type="entry name" value="Cofilin_ADF"/>
    <property type="match status" value="1"/>
</dbReference>
<dbReference type="SUPFAM" id="SSF55753">
    <property type="entry name" value="Actin depolymerizing proteins"/>
    <property type="match status" value="1"/>
</dbReference>
<dbReference type="InterPro" id="IPR017904">
    <property type="entry name" value="ADF/Cofilin"/>
</dbReference>
<evidence type="ECO:0000313" key="4">
    <source>
        <dbReference type="EMBL" id="EST43316.1"/>
    </source>
</evidence>
<dbReference type="PROSITE" id="PS51263">
    <property type="entry name" value="ADF_H"/>
    <property type="match status" value="1"/>
</dbReference>
<dbReference type="GO" id="GO:0015629">
    <property type="term" value="C:actin cytoskeleton"/>
    <property type="evidence" value="ECO:0007669"/>
    <property type="project" value="InterPro"/>
</dbReference>
<evidence type="ECO:0000256" key="1">
    <source>
        <dbReference type="ARBA" id="ARBA00006844"/>
    </source>
</evidence>
<dbReference type="PANTHER" id="PTHR11913">
    <property type="entry name" value="COFILIN-RELATED"/>
    <property type="match status" value="1"/>
</dbReference>
<dbReference type="Gene3D" id="3.40.20.10">
    <property type="entry name" value="Severin"/>
    <property type="match status" value="1"/>
</dbReference>
<evidence type="ECO:0000313" key="6">
    <source>
        <dbReference type="Proteomes" id="UP000018208"/>
    </source>
</evidence>
<accession>V6LHY3</accession>
<dbReference type="OrthoDB" id="10249245at2759"/>
<dbReference type="InterPro" id="IPR002108">
    <property type="entry name" value="ADF-H"/>
</dbReference>
<gene>
    <name evidence="4" type="ORF">SS50377_16990</name>
    <name evidence="5" type="ORF">SS50377_27384</name>
</gene>
<evidence type="ECO:0000313" key="5">
    <source>
        <dbReference type="EMBL" id="KAH0571089.1"/>
    </source>
</evidence>
<name>V6LHY3_9EUKA</name>
<dbReference type="VEuPathDB" id="GiardiaDB:SS50377_27384"/>
<keyword evidence="2" id="KW-0009">Actin-binding</keyword>
<keyword evidence="6" id="KW-1185">Reference proteome</keyword>
<dbReference type="GO" id="GO:0030042">
    <property type="term" value="P:actin filament depolymerization"/>
    <property type="evidence" value="ECO:0007669"/>
    <property type="project" value="InterPro"/>
</dbReference>
<dbReference type="GO" id="GO:0003779">
    <property type="term" value="F:actin binding"/>
    <property type="evidence" value="ECO:0007669"/>
    <property type="project" value="UniProtKB-KW"/>
</dbReference>
<dbReference type="EMBL" id="KI546139">
    <property type="protein sequence ID" value="EST43316.1"/>
    <property type="molecule type" value="Genomic_DNA"/>
</dbReference>
<sequence length="135" mass="15321">MSGIQVHDDTVTVFDDLKLKKAYAGITLRMSEDNTKVIVDKTYPVDTTYDEILKDLPERDCRYLIYDVKYEKDGCSMSKLTLILWAPSTSPTKPKMLYAATKPAVQSKLTGIQEQVQATDFEEASLDEIISKFKK</sequence>
<dbReference type="SMART" id="SM00102">
    <property type="entry name" value="ADF"/>
    <property type="match status" value="1"/>
</dbReference>
<evidence type="ECO:0000256" key="2">
    <source>
        <dbReference type="ARBA" id="ARBA00023203"/>
    </source>
</evidence>
<dbReference type="InterPro" id="IPR029006">
    <property type="entry name" value="ADF-H/Gelsolin-like_dom_sf"/>
</dbReference>
<dbReference type="CDD" id="cd11286">
    <property type="entry name" value="ADF_cofilin_like"/>
    <property type="match status" value="1"/>
</dbReference>